<evidence type="ECO:0000313" key="3">
    <source>
        <dbReference type="Proteomes" id="UP001055940"/>
    </source>
</evidence>
<protein>
    <submittedName>
        <fullName evidence="2">Uncharacterized protein</fullName>
    </submittedName>
</protein>
<dbReference type="EMBL" id="CP099837">
    <property type="protein sequence ID" value="USY20748.1"/>
    <property type="molecule type" value="Genomic_DNA"/>
</dbReference>
<keyword evidence="1" id="KW-1133">Transmembrane helix</keyword>
<feature type="transmembrane region" description="Helical" evidence="1">
    <location>
        <begin position="152"/>
        <end position="172"/>
    </location>
</feature>
<evidence type="ECO:0000256" key="1">
    <source>
        <dbReference type="SAM" id="Phobius"/>
    </source>
</evidence>
<reference evidence="2" key="1">
    <citation type="submission" date="2022-06" db="EMBL/GenBank/DDBJ databases">
        <authorList>
            <person name="Ping M."/>
        </authorList>
    </citation>
    <scope>NUCLEOTIDE SEQUENCE</scope>
    <source>
        <strain evidence="2">JCM11759T</strain>
    </source>
</reference>
<gene>
    <name evidence="2" type="ORF">NE857_03585</name>
</gene>
<organism evidence="2 3">
    <name type="scientific">Nocardiopsis exhalans</name>
    <dbReference type="NCBI Taxonomy" id="163604"/>
    <lineage>
        <taxon>Bacteria</taxon>
        <taxon>Bacillati</taxon>
        <taxon>Actinomycetota</taxon>
        <taxon>Actinomycetes</taxon>
        <taxon>Streptosporangiales</taxon>
        <taxon>Nocardiopsidaceae</taxon>
        <taxon>Nocardiopsis</taxon>
    </lineage>
</organism>
<feature type="transmembrane region" description="Helical" evidence="1">
    <location>
        <begin position="125"/>
        <end position="146"/>
    </location>
</feature>
<proteinExistence type="predicted"/>
<evidence type="ECO:0000313" key="2">
    <source>
        <dbReference type="EMBL" id="USY20748.1"/>
    </source>
</evidence>
<dbReference type="Proteomes" id="UP001055940">
    <property type="component" value="Chromosome"/>
</dbReference>
<keyword evidence="1" id="KW-0472">Membrane</keyword>
<keyword evidence="3" id="KW-1185">Reference proteome</keyword>
<accession>A0ABY5DB83</accession>
<feature type="transmembrane region" description="Helical" evidence="1">
    <location>
        <begin position="38"/>
        <end position="59"/>
    </location>
</feature>
<name>A0ABY5DB83_9ACTN</name>
<keyword evidence="1" id="KW-0812">Transmembrane</keyword>
<dbReference type="RefSeq" id="WP_254419778.1">
    <property type="nucleotide sequence ID" value="NZ_BAAAJB010000024.1"/>
</dbReference>
<feature type="transmembrane region" description="Helical" evidence="1">
    <location>
        <begin position="97"/>
        <end position="118"/>
    </location>
</feature>
<sequence length="180" mass="18801">MSKNSADGLSPITMLRQRVTHLEDQAKRERAEAPADRALTAAYAVGAVALLLSLALPWVREGGGVWFSEEGVVSAKPLEGYATGWLLFGGALGEGRWLFALAFAMLLLLLGFSLACLLAPSKGALVTTAVVAFVTPGLYLVAWLPSLSDDSVFAGSGVFVMVVACMVIGLSASGEAEGRR</sequence>